<dbReference type="SUPFAM" id="SSF57924">
    <property type="entry name" value="Inhibitor of apoptosis (IAP) repeat"/>
    <property type="match status" value="1"/>
</dbReference>
<dbReference type="PANTHER" id="PTHR10044">
    <property type="entry name" value="INHIBITOR OF APOPTOSIS"/>
    <property type="match status" value="1"/>
</dbReference>
<dbReference type="AlphaFoldDB" id="A0A8B8BBZ2"/>
<gene>
    <name evidence="2" type="primary">LOC111109152</name>
</gene>
<organism evidence="1 2">
    <name type="scientific">Crassostrea virginica</name>
    <name type="common">Eastern oyster</name>
    <dbReference type="NCBI Taxonomy" id="6565"/>
    <lineage>
        <taxon>Eukaryota</taxon>
        <taxon>Metazoa</taxon>
        <taxon>Spiralia</taxon>
        <taxon>Lophotrochozoa</taxon>
        <taxon>Mollusca</taxon>
        <taxon>Bivalvia</taxon>
        <taxon>Autobranchia</taxon>
        <taxon>Pteriomorphia</taxon>
        <taxon>Ostreida</taxon>
        <taxon>Ostreoidea</taxon>
        <taxon>Ostreidae</taxon>
        <taxon>Crassostrea</taxon>
    </lineage>
</organism>
<dbReference type="Gene3D" id="1.10.1170.10">
    <property type="entry name" value="Inhibitor Of Apoptosis Protein (2mihbC-IAP-1), Chain A"/>
    <property type="match status" value="1"/>
</dbReference>
<dbReference type="GO" id="GO:0005737">
    <property type="term" value="C:cytoplasm"/>
    <property type="evidence" value="ECO:0007669"/>
    <property type="project" value="TreeGrafter"/>
</dbReference>
<dbReference type="PROSITE" id="PS50143">
    <property type="entry name" value="BIR_REPEAT_2"/>
    <property type="match status" value="1"/>
</dbReference>
<evidence type="ECO:0000313" key="1">
    <source>
        <dbReference type="Proteomes" id="UP000694844"/>
    </source>
</evidence>
<dbReference type="PANTHER" id="PTHR10044:SF139">
    <property type="entry name" value="DEATH-ASSOCIATED INHIBITOR OF APOPTOSIS 2"/>
    <property type="match status" value="1"/>
</dbReference>
<dbReference type="Pfam" id="PF00653">
    <property type="entry name" value="BIR"/>
    <property type="match status" value="1"/>
</dbReference>
<proteinExistence type="predicted"/>
<dbReference type="InterPro" id="IPR001370">
    <property type="entry name" value="BIR_rpt"/>
</dbReference>
<dbReference type="SMART" id="SM00238">
    <property type="entry name" value="BIR"/>
    <property type="match status" value="1"/>
</dbReference>
<dbReference type="InterPro" id="IPR050784">
    <property type="entry name" value="IAP"/>
</dbReference>
<name>A0A8B8BBZ2_CRAVI</name>
<dbReference type="GeneID" id="111109152"/>
<dbReference type="RefSeq" id="XP_022300945.1">
    <property type="nucleotide sequence ID" value="XM_022445237.1"/>
</dbReference>
<dbReference type="GO" id="GO:0005634">
    <property type="term" value="C:nucleus"/>
    <property type="evidence" value="ECO:0007669"/>
    <property type="project" value="TreeGrafter"/>
</dbReference>
<sequence>MSTLDCMPNFASKNVKFTRKSTSMETLVGDDVETDCGLNFFADGSYSNAFVRSIKQQRREEKKYVAAPVHNIPPPPVDSRNTLWKYPEYRNFTERYQTFAEWPRFLKGPSTRDLARSGFIYTKISDKVTCFCCGLTFKNWEPRDDAFDEHIRWSKQCYYARMVASVK</sequence>
<keyword evidence="1" id="KW-1185">Reference proteome</keyword>
<dbReference type="CDD" id="cd00022">
    <property type="entry name" value="BIR"/>
    <property type="match status" value="1"/>
</dbReference>
<protein>
    <submittedName>
        <fullName evidence="2">Death-associated inhibitor of apoptosis 1-like</fullName>
    </submittedName>
</protein>
<dbReference type="OrthoDB" id="6063402at2759"/>
<evidence type="ECO:0000313" key="2">
    <source>
        <dbReference type="RefSeq" id="XP_022300945.1"/>
    </source>
</evidence>
<reference evidence="2" key="1">
    <citation type="submission" date="2025-08" db="UniProtKB">
        <authorList>
            <consortium name="RefSeq"/>
        </authorList>
    </citation>
    <scope>IDENTIFICATION</scope>
    <source>
        <tissue evidence="2">Whole sample</tissue>
    </source>
</reference>
<accession>A0A8B8BBZ2</accession>
<dbReference type="Proteomes" id="UP000694844">
    <property type="component" value="Chromosome 8"/>
</dbReference>
<dbReference type="KEGG" id="cvn:111109152"/>